<sequence length="154" mass="16054">MQVRIDDPHNPAVAPLLAEHVADQHGNTPAGFAFALGAEGLSAPDVTFFSVWDSGTLAGIGALKQLDAASGEVKSMRSTAAARGRGAGHAALTHIIATARARGYTRLFLETGTTPAYDAALALYRRAGFVPCAPFGDYAASPHNQFFTLDLGEN</sequence>
<protein>
    <submittedName>
        <fullName evidence="4">GNAT family N-acetyltransferase</fullName>
    </submittedName>
</protein>
<dbReference type="SUPFAM" id="SSF55729">
    <property type="entry name" value="Acyl-CoA N-acyltransferases (Nat)"/>
    <property type="match status" value="1"/>
</dbReference>
<dbReference type="CDD" id="cd04301">
    <property type="entry name" value="NAT_SF"/>
    <property type="match status" value="1"/>
</dbReference>
<evidence type="ECO:0000256" key="2">
    <source>
        <dbReference type="ARBA" id="ARBA00023315"/>
    </source>
</evidence>
<dbReference type="InterPro" id="IPR050832">
    <property type="entry name" value="Bact_Acetyltransf"/>
</dbReference>
<dbReference type="GO" id="GO:0016747">
    <property type="term" value="F:acyltransferase activity, transferring groups other than amino-acyl groups"/>
    <property type="evidence" value="ECO:0007669"/>
    <property type="project" value="InterPro"/>
</dbReference>
<gene>
    <name evidence="4" type="ORF">COA17_12610</name>
</gene>
<evidence type="ECO:0000256" key="1">
    <source>
        <dbReference type="ARBA" id="ARBA00022679"/>
    </source>
</evidence>
<dbReference type="PANTHER" id="PTHR43877:SF5">
    <property type="entry name" value="BLL8307 PROTEIN"/>
    <property type="match status" value="1"/>
</dbReference>
<dbReference type="InterPro" id="IPR016181">
    <property type="entry name" value="Acyl_CoA_acyltransferase"/>
</dbReference>
<dbReference type="InterPro" id="IPR000182">
    <property type="entry name" value="GNAT_dom"/>
</dbReference>
<organism evidence="4 5">
    <name type="scientific">Sphingomonas ginsenosidimutans</name>
    <dbReference type="NCBI Taxonomy" id="862134"/>
    <lineage>
        <taxon>Bacteria</taxon>
        <taxon>Pseudomonadati</taxon>
        <taxon>Pseudomonadota</taxon>
        <taxon>Alphaproteobacteria</taxon>
        <taxon>Sphingomonadales</taxon>
        <taxon>Sphingomonadaceae</taxon>
        <taxon>Sphingomonas</taxon>
    </lineage>
</organism>
<reference evidence="4 5" key="1">
    <citation type="submission" date="2017-09" db="EMBL/GenBank/DDBJ databases">
        <title>Sphingomonas ginsenosidimutans KACC 14949, whole genome shotgun sequence.</title>
        <authorList>
            <person name="Feng G."/>
            <person name="Zhu H."/>
        </authorList>
    </citation>
    <scope>NUCLEOTIDE SEQUENCE [LARGE SCALE GENOMIC DNA]</scope>
    <source>
        <strain evidence="4 5">KACC 14949</strain>
    </source>
</reference>
<proteinExistence type="predicted"/>
<evidence type="ECO:0000313" key="4">
    <source>
        <dbReference type="EMBL" id="PCG08511.1"/>
    </source>
</evidence>
<dbReference type="RefSeq" id="WP_096612901.1">
    <property type="nucleotide sequence ID" value="NZ_NWVD01000005.1"/>
</dbReference>
<name>A0A2A4HWV2_9SPHN</name>
<keyword evidence="5" id="KW-1185">Reference proteome</keyword>
<feature type="domain" description="N-acetyltransferase" evidence="3">
    <location>
        <begin position="8"/>
        <end position="152"/>
    </location>
</feature>
<evidence type="ECO:0000313" key="5">
    <source>
        <dbReference type="Proteomes" id="UP000218784"/>
    </source>
</evidence>
<dbReference type="Proteomes" id="UP000218784">
    <property type="component" value="Unassembled WGS sequence"/>
</dbReference>
<keyword evidence="2" id="KW-0012">Acyltransferase</keyword>
<dbReference type="Pfam" id="PF00583">
    <property type="entry name" value="Acetyltransf_1"/>
    <property type="match status" value="1"/>
</dbReference>
<keyword evidence="1 4" id="KW-0808">Transferase</keyword>
<dbReference type="EMBL" id="NWVD01000005">
    <property type="protein sequence ID" value="PCG08511.1"/>
    <property type="molecule type" value="Genomic_DNA"/>
</dbReference>
<comment type="caution">
    <text evidence="4">The sequence shown here is derived from an EMBL/GenBank/DDBJ whole genome shotgun (WGS) entry which is preliminary data.</text>
</comment>
<evidence type="ECO:0000259" key="3">
    <source>
        <dbReference type="PROSITE" id="PS51186"/>
    </source>
</evidence>
<accession>A0A2A4HWV2</accession>
<dbReference type="PANTHER" id="PTHR43877">
    <property type="entry name" value="AMINOALKYLPHOSPHONATE N-ACETYLTRANSFERASE-RELATED-RELATED"/>
    <property type="match status" value="1"/>
</dbReference>
<dbReference type="PROSITE" id="PS51186">
    <property type="entry name" value="GNAT"/>
    <property type="match status" value="1"/>
</dbReference>
<dbReference type="AlphaFoldDB" id="A0A2A4HWV2"/>
<dbReference type="Gene3D" id="3.40.630.30">
    <property type="match status" value="1"/>
</dbReference>